<keyword evidence="6" id="KW-0699">rRNA-binding</keyword>
<dbReference type="GO" id="GO:0005737">
    <property type="term" value="C:cytoplasm"/>
    <property type="evidence" value="ECO:0007669"/>
    <property type="project" value="UniProtKB-SubCell"/>
</dbReference>
<dbReference type="RefSeq" id="WP_218321557.1">
    <property type="nucleotide sequence ID" value="NZ_JAEEGC010000084.1"/>
</dbReference>
<comment type="subcellular location">
    <subcellularLocation>
        <location evidence="6">Cytoplasm</location>
    </subcellularLocation>
</comment>
<keyword evidence="6" id="KW-0963">Cytoplasm</keyword>
<evidence type="ECO:0000313" key="8">
    <source>
        <dbReference type="EMBL" id="MBV7274490.1"/>
    </source>
</evidence>
<evidence type="ECO:0000313" key="9">
    <source>
        <dbReference type="Proteomes" id="UP000694308"/>
    </source>
</evidence>
<keyword evidence="9" id="KW-1185">Reference proteome</keyword>
<evidence type="ECO:0000256" key="1">
    <source>
        <dbReference type="ARBA" id="ARBA00022517"/>
    </source>
</evidence>
<comment type="similarity">
    <text evidence="6">Belongs to the MrnC RNase family.</text>
</comment>
<protein>
    <recommendedName>
        <fullName evidence="6">Mini-ribonuclease 3</fullName>
        <shortName evidence="6">Mini-3</shortName>
        <shortName evidence="6">Mini-RNase 3</shortName>
        <ecNumber evidence="6">3.1.26.-</ecNumber>
    </recommendedName>
    <alternativeName>
        <fullName evidence="6">Mini-RNase III</fullName>
        <shortName evidence="6">Mini-III</shortName>
    </alternativeName>
</protein>
<comment type="caution">
    <text evidence="8">The sequence shown here is derived from an EMBL/GenBank/DDBJ whole genome shotgun (WGS) entry which is preliminary data.</text>
</comment>
<evidence type="ECO:0000256" key="5">
    <source>
        <dbReference type="ARBA" id="ARBA00022801"/>
    </source>
</evidence>
<dbReference type="PANTHER" id="PTHR34276:SF1">
    <property type="entry name" value="MINI-RIBONUCLEASE 3"/>
    <property type="match status" value="1"/>
</dbReference>
<feature type="active site" evidence="6">
    <location>
        <position position="28"/>
    </location>
</feature>
<keyword evidence="4 6" id="KW-0255">Endonuclease</keyword>
<evidence type="ECO:0000256" key="4">
    <source>
        <dbReference type="ARBA" id="ARBA00022759"/>
    </source>
</evidence>
<organism evidence="8 9">
    <name type="scientific">Clostridium thailandense</name>
    <dbReference type="NCBI Taxonomy" id="2794346"/>
    <lineage>
        <taxon>Bacteria</taxon>
        <taxon>Bacillati</taxon>
        <taxon>Bacillota</taxon>
        <taxon>Clostridia</taxon>
        <taxon>Eubacteriales</taxon>
        <taxon>Clostridiaceae</taxon>
        <taxon>Clostridium</taxon>
    </lineage>
</organism>
<dbReference type="Pfam" id="PF00636">
    <property type="entry name" value="Ribonuclease_3"/>
    <property type="match status" value="1"/>
</dbReference>
<evidence type="ECO:0000256" key="3">
    <source>
        <dbReference type="ARBA" id="ARBA00022722"/>
    </source>
</evidence>
<dbReference type="EC" id="3.1.26.-" evidence="6"/>
<reference evidence="8" key="1">
    <citation type="submission" date="2020-12" db="EMBL/GenBank/DDBJ databases">
        <title>Clostridium thailandense sp. nov., a novel acetogenic bacterium isolated from peat land soil in Thailand.</title>
        <authorList>
            <person name="Chaikitkaew S."/>
            <person name="Birkeland N.K."/>
        </authorList>
    </citation>
    <scope>NUCLEOTIDE SEQUENCE</scope>
    <source>
        <strain evidence="8">PL3</strain>
    </source>
</reference>
<dbReference type="InterPro" id="IPR000999">
    <property type="entry name" value="RNase_III_dom"/>
</dbReference>
<comment type="cofactor">
    <cofactor evidence="6">
        <name>Mg(2+)</name>
        <dbReference type="ChEBI" id="CHEBI:18420"/>
    </cofactor>
</comment>
<keyword evidence="6" id="KW-0460">Magnesium</keyword>
<dbReference type="EMBL" id="JAEEGC010000084">
    <property type="protein sequence ID" value="MBV7274490.1"/>
    <property type="molecule type" value="Genomic_DNA"/>
</dbReference>
<name>A0A949WRW1_9CLOT</name>
<dbReference type="GO" id="GO:0004525">
    <property type="term" value="F:ribonuclease III activity"/>
    <property type="evidence" value="ECO:0007669"/>
    <property type="project" value="InterPro"/>
</dbReference>
<dbReference type="PANTHER" id="PTHR34276">
    <property type="entry name" value="MINI-RIBONUCLEASE 3"/>
    <property type="match status" value="1"/>
</dbReference>
<proteinExistence type="inferred from homology"/>
<comment type="function">
    <text evidence="6">Involved in correct processing of both the 5' and 3' ends of 23S rRNA precursor. Processes 30S rRNA precursor transcript even in absence of ribonuclease 3 (Rnc); Rnc processes 30S rRNA into smaller rRNA precursors.</text>
</comment>
<keyword evidence="6" id="KW-0694">RNA-binding</keyword>
<evidence type="ECO:0000259" key="7">
    <source>
        <dbReference type="SMART" id="SM00535"/>
    </source>
</evidence>
<evidence type="ECO:0000256" key="2">
    <source>
        <dbReference type="ARBA" id="ARBA00022552"/>
    </source>
</evidence>
<dbReference type="PIRSF" id="PIRSF005520">
    <property type="entry name" value="UCP005520"/>
    <property type="match status" value="1"/>
</dbReference>
<keyword evidence="5 6" id="KW-0378">Hydrolase</keyword>
<dbReference type="GO" id="GO:0019843">
    <property type="term" value="F:rRNA binding"/>
    <property type="evidence" value="ECO:0007669"/>
    <property type="project" value="UniProtKB-UniRule"/>
</dbReference>
<keyword evidence="3 6" id="KW-0540">Nuclease</keyword>
<dbReference type="Proteomes" id="UP000694308">
    <property type="component" value="Unassembled WGS sequence"/>
</dbReference>
<dbReference type="AlphaFoldDB" id="A0A949WRW1"/>
<dbReference type="SMART" id="SM00535">
    <property type="entry name" value="RIBOc"/>
    <property type="match status" value="1"/>
</dbReference>
<dbReference type="HAMAP" id="MF_01468">
    <property type="entry name" value="RNase_Mini_III"/>
    <property type="match status" value="1"/>
</dbReference>
<accession>A0A949WRW1</accession>
<comment type="subunit">
    <text evidence="6">Homodimer.</text>
</comment>
<keyword evidence="1 6" id="KW-0690">Ribosome biogenesis</keyword>
<sequence length="145" mass="16863">MNFNLLKDKFTKADARQINPLVLAFIGDAIYEVFVRTYLVDRNRDMSVHKLHVKAIEFVKAHAQSEFIKKIEEELNEEEIYFFKRGRNSKSGTVPKNADVQEYRTATGFETLIGFLYITEQNERLNYLLELIVQLYVHGGKISGN</sequence>
<evidence type="ECO:0000256" key="6">
    <source>
        <dbReference type="HAMAP-Rule" id="MF_01468"/>
    </source>
</evidence>
<dbReference type="GO" id="GO:0006364">
    <property type="term" value="P:rRNA processing"/>
    <property type="evidence" value="ECO:0007669"/>
    <property type="project" value="UniProtKB-UniRule"/>
</dbReference>
<feature type="domain" description="RNase III" evidence="7">
    <location>
        <begin position="4"/>
        <end position="143"/>
    </location>
</feature>
<keyword evidence="2 6" id="KW-0698">rRNA processing</keyword>
<gene>
    <name evidence="6" type="primary">mrnC</name>
    <name evidence="8" type="ORF">I6U48_16470</name>
</gene>
<dbReference type="InterPro" id="IPR008226">
    <property type="entry name" value="Mini3_fam"/>
</dbReference>